<evidence type="ECO:0000256" key="2">
    <source>
        <dbReference type="SAM" id="MobiDB-lite"/>
    </source>
</evidence>
<feature type="region of interest" description="Disordered" evidence="2">
    <location>
        <begin position="260"/>
        <end position="316"/>
    </location>
</feature>
<dbReference type="GO" id="GO:0015035">
    <property type="term" value="F:protein-disulfide reductase activity"/>
    <property type="evidence" value="ECO:0007669"/>
    <property type="project" value="TreeGrafter"/>
</dbReference>
<dbReference type="GeneID" id="28729671"/>
<feature type="region of interest" description="Disordered" evidence="2">
    <location>
        <begin position="360"/>
        <end position="379"/>
    </location>
</feature>
<reference evidence="5 6" key="1">
    <citation type="submission" date="2015-07" db="EMBL/GenBank/DDBJ databases">
        <title>Draft Genome Sequence of Malassezia furfur CBS1878 and Malassezia pachydermatis CBS1879.</title>
        <authorList>
            <person name="Triana S."/>
            <person name="Ohm R."/>
            <person name="Gonzalez A."/>
            <person name="DeCock H."/>
            <person name="Restrepo S."/>
            <person name="Celis A."/>
        </authorList>
    </citation>
    <scope>NUCLEOTIDE SEQUENCE [LARGE SCALE GENOMIC DNA]</scope>
    <source>
        <strain evidence="5 6">CBS 1879</strain>
    </source>
</reference>
<protein>
    <submittedName>
        <fullName evidence="5">Disulfide isomerase</fullName>
    </submittedName>
</protein>
<accession>A0A0M8MXR8</accession>
<dbReference type="GO" id="GO:0034976">
    <property type="term" value="P:response to endoplasmic reticulum stress"/>
    <property type="evidence" value="ECO:0007669"/>
    <property type="project" value="TreeGrafter"/>
</dbReference>
<evidence type="ECO:0000256" key="3">
    <source>
        <dbReference type="SAM" id="SignalP"/>
    </source>
</evidence>
<dbReference type="EMBL" id="LGAV01000001">
    <property type="protein sequence ID" value="KOS15890.1"/>
    <property type="molecule type" value="Genomic_DNA"/>
</dbReference>
<comment type="caution">
    <text evidence="5">The sequence shown here is derived from an EMBL/GenBank/DDBJ whole genome shotgun (WGS) entry which is preliminary data.</text>
</comment>
<dbReference type="Gene3D" id="3.40.30.10">
    <property type="entry name" value="Glutaredoxin"/>
    <property type="match status" value="2"/>
</dbReference>
<dbReference type="PRINTS" id="PR00421">
    <property type="entry name" value="THIOREDOXIN"/>
</dbReference>
<organism evidence="5 6">
    <name type="scientific">Malassezia pachydermatis</name>
    <dbReference type="NCBI Taxonomy" id="77020"/>
    <lineage>
        <taxon>Eukaryota</taxon>
        <taxon>Fungi</taxon>
        <taxon>Dikarya</taxon>
        <taxon>Basidiomycota</taxon>
        <taxon>Ustilaginomycotina</taxon>
        <taxon>Malasseziomycetes</taxon>
        <taxon>Malasseziales</taxon>
        <taxon>Malasseziaceae</taxon>
        <taxon>Malassezia</taxon>
    </lineage>
</organism>
<keyword evidence="5" id="KW-0413">Isomerase</keyword>
<gene>
    <name evidence="5" type="ORF">Malapachy_3322</name>
</gene>
<dbReference type="InterPro" id="IPR036249">
    <property type="entry name" value="Thioredoxin-like_sf"/>
</dbReference>
<feature type="compositionally biased region" description="Basic and acidic residues" evidence="2">
    <location>
        <begin position="360"/>
        <end position="369"/>
    </location>
</feature>
<feature type="coiled-coil region" evidence="1">
    <location>
        <begin position="332"/>
        <end position="359"/>
    </location>
</feature>
<feature type="compositionally biased region" description="Basic and acidic residues" evidence="2">
    <location>
        <begin position="260"/>
        <end position="310"/>
    </location>
</feature>
<dbReference type="PROSITE" id="PS51352">
    <property type="entry name" value="THIOREDOXIN_2"/>
    <property type="match status" value="1"/>
</dbReference>
<dbReference type="PROSITE" id="PS00194">
    <property type="entry name" value="THIOREDOXIN_1"/>
    <property type="match status" value="1"/>
</dbReference>
<dbReference type="GO" id="GO:0005788">
    <property type="term" value="C:endoplasmic reticulum lumen"/>
    <property type="evidence" value="ECO:0007669"/>
    <property type="project" value="TreeGrafter"/>
</dbReference>
<dbReference type="GO" id="GO:0016853">
    <property type="term" value="F:isomerase activity"/>
    <property type="evidence" value="ECO:0007669"/>
    <property type="project" value="UniProtKB-KW"/>
</dbReference>
<feature type="chain" id="PRO_5005818950" evidence="3">
    <location>
        <begin position="20"/>
        <end position="509"/>
    </location>
</feature>
<dbReference type="InterPro" id="IPR017937">
    <property type="entry name" value="Thioredoxin_CS"/>
</dbReference>
<proteinExistence type="predicted"/>
<dbReference type="Pfam" id="PF00085">
    <property type="entry name" value="Thioredoxin"/>
    <property type="match status" value="1"/>
</dbReference>
<evidence type="ECO:0000313" key="6">
    <source>
        <dbReference type="Proteomes" id="UP000037751"/>
    </source>
</evidence>
<dbReference type="PANTHER" id="PTHR45815">
    <property type="entry name" value="PROTEIN DISULFIDE-ISOMERASE A6"/>
    <property type="match status" value="1"/>
</dbReference>
<feature type="domain" description="Thioredoxin" evidence="4">
    <location>
        <begin position="20"/>
        <end position="137"/>
    </location>
</feature>
<evidence type="ECO:0000256" key="1">
    <source>
        <dbReference type="SAM" id="Coils"/>
    </source>
</evidence>
<dbReference type="STRING" id="77020.A0A0M8MXR8"/>
<keyword evidence="1" id="KW-0175">Coiled coil</keyword>
<keyword evidence="3" id="KW-0732">Signal</keyword>
<dbReference type="Proteomes" id="UP000037751">
    <property type="component" value="Unassembled WGS sequence"/>
</dbReference>
<dbReference type="PANTHER" id="PTHR45815:SF3">
    <property type="entry name" value="PROTEIN DISULFIDE-ISOMERASE A6"/>
    <property type="match status" value="1"/>
</dbReference>
<dbReference type="VEuPathDB" id="FungiDB:Malapachy_3322"/>
<evidence type="ECO:0000313" key="5">
    <source>
        <dbReference type="EMBL" id="KOS15890.1"/>
    </source>
</evidence>
<dbReference type="SUPFAM" id="SSF52833">
    <property type="entry name" value="Thioredoxin-like"/>
    <property type="match status" value="1"/>
</dbReference>
<dbReference type="RefSeq" id="XP_017993522.1">
    <property type="nucleotide sequence ID" value="XM_018137795.1"/>
</dbReference>
<keyword evidence="6" id="KW-1185">Reference proteome</keyword>
<evidence type="ECO:0000259" key="4">
    <source>
        <dbReference type="PROSITE" id="PS51352"/>
    </source>
</evidence>
<name>A0A0M8MXR8_9BASI</name>
<sequence>MWGRLAACIVLVSTTLVHAALFPKNSPVLELTSANFDKEILQVDKPALVAFTAPWCGYCQNLAPQYARVAGELDGVVKIAYVDCEDKASASLCGKYDVKGFPTIKLFPATKKRVPRDYVGERRAKAIMDYALDALPAEIIRKLDAEGLPPFLSKSSGPAKLVLVSQLGKTSPMFRSLALDYRHAKIPFAHMYAGKEGSLAAAQKHIDEHLTKERLPGLYFVKSYDEATGKAQAIKYRGSMRYRQIKQWIDEQLGDKEALKAKAEREKAKAAMEQKETEKQRKREEAAAKAKEAASKSKMESGTDAHDKGDLPPGITSEQWDMAHKIGEMIGDDEVEEEEEREQKRMRELNKKRVEALKRAREKVSKDAGVDTPPSTPQTKEMLMNELQDHIGEKWSVRLAEHADQARQAIEKHLLEDPEDIKTAMNAGEEGMIRGLQKDLGEIETQLEAGADEDGYPLSEDAEEALRSYSQTIAGLIHTIQLRLDARRLNRDARELADEMLGQHMHDEL</sequence>
<dbReference type="InterPro" id="IPR013766">
    <property type="entry name" value="Thioredoxin_domain"/>
</dbReference>
<feature type="signal peptide" evidence="3">
    <location>
        <begin position="1"/>
        <end position="19"/>
    </location>
</feature>
<dbReference type="AlphaFoldDB" id="A0A0M8MXR8"/>
<dbReference type="OrthoDB" id="427280at2759"/>